<name>A0ACC0KNM1_CHOFU</name>
<keyword evidence="2" id="KW-1185">Reference proteome</keyword>
<dbReference type="EMBL" id="CM046118">
    <property type="protein sequence ID" value="KAI8437905.1"/>
    <property type="molecule type" value="Genomic_DNA"/>
</dbReference>
<gene>
    <name evidence="1" type="ORF">MSG28_010587</name>
</gene>
<sequence>MGILGLRIISVIYVISLVSTSYANDILGCGGFVKSHVSLDFSKIEIGLYTKEGSLKEKTECAPNNGYYFLPLYEKGDYVLKVHPPPGWSFEPAKVSLHVDGVSDQCSTGQDVNFSFNGFGITGRVITAGQAEGPGGIGVQLVNDQGDVRDTVTTAGGHFHFTPVIPGKYTVKASHPRWKLEPSSAVVQVKEGNTALPVGALAVKGYDVKGSVSANGNPISGLYVLLYSKEESPKFRVEGCKTALLQGVPDSPICYSTTDAAGEFSFGLVPAGEYRLLALSKTPGQATLSYNVKPETVPFSVLHDSLYIKNAFEVTGFTVTSRVVSSTGAGVGNARVSLDGRAAGSTDGAGAYTLPALQPGAYTISVQHEQSQFDDIQLVISPNGAVRIPEARVARWRVCGAVTPPVARDVLVSGRGADARVPLDTQGKWCTFLPPGVYTARVDISEQEQRDGLQYYPLSHKITVGHSAVSGIAFSQLKAVVSGRVVCRHAAACAALRVTLRTLAPDGAVVGDPVTADVTDGKYMFKDVLPGSVELSVPTDRLCWAESVHNTAVTQETATVPDFVHTGHVLRATSSHRMEVDYVSSDGSEKGTLRLPAGASSHCVGQGEPRKYTLTPRGCHKVAPATATADTGAKPQTVNFVATAHAVVIRVTSPSPVDDLLLRVNMDGHGTAPVGPLPALARPAGGFDFEHTLYMKVQLVGAADCQPHALTLRAVRGLALAGRVAPPVAGVAVTLTADDLKLTQTTTEDGTYSFGPLDATKQYSITCEKESYVFAGPDDHGVIVAHKLAEIIVELVDDADGKPLQLIAIQPHQITDANVLVHTPNIDHYKTLRLTLALETSPDTPIFATKLDSAGYMVPLFLALVVVYWRRDAIVSRLAPPRAAPRPARPGARARPDVPDLANIDQLVSSVNAVGKKKKQ</sequence>
<evidence type="ECO:0000313" key="1">
    <source>
        <dbReference type="EMBL" id="KAI8437905.1"/>
    </source>
</evidence>
<dbReference type="Proteomes" id="UP001064048">
    <property type="component" value="Chromosome 18"/>
</dbReference>
<evidence type="ECO:0000313" key="2">
    <source>
        <dbReference type="Proteomes" id="UP001064048"/>
    </source>
</evidence>
<reference evidence="1 2" key="1">
    <citation type="journal article" date="2022" name="Genome Biol. Evol.">
        <title>The Spruce Budworm Genome: Reconstructing the Evolutionary History of Antifreeze Proteins.</title>
        <authorList>
            <person name="Beliveau C."/>
            <person name="Gagne P."/>
            <person name="Picq S."/>
            <person name="Vernygora O."/>
            <person name="Keeling C.I."/>
            <person name="Pinkney K."/>
            <person name="Doucet D."/>
            <person name="Wen F."/>
            <person name="Johnston J.S."/>
            <person name="Maaroufi H."/>
            <person name="Boyle B."/>
            <person name="Laroche J."/>
            <person name="Dewar K."/>
            <person name="Juretic N."/>
            <person name="Blackburn G."/>
            <person name="Nisole A."/>
            <person name="Brunet B."/>
            <person name="Brandao M."/>
            <person name="Lumley L."/>
            <person name="Duan J."/>
            <person name="Quan G."/>
            <person name="Lucarotti C.J."/>
            <person name="Roe A.D."/>
            <person name="Sperling F.A.H."/>
            <person name="Levesque R.C."/>
            <person name="Cusson M."/>
        </authorList>
    </citation>
    <scope>NUCLEOTIDE SEQUENCE [LARGE SCALE GENOMIC DNA]</scope>
    <source>
        <strain evidence="1">Glfc:IPQL:Cfum</strain>
    </source>
</reference>
<comment type="caution">
    <text evidence="1">The sequence shown here is derived from an EMBL/GenBank/DDBJ whole genome shotgun (WGS) entry which is preliminary data.</text>
</comment>
<protein>
    <submittedName>
        <fullName evidence="1">Uncharacterized protein</fullName>
    </submittedName>
</protein>
<accession>A0ACC0KNM1</accession>
<proteinExistence type="predicted"/>
<organism evidence="1 2">
    <name type="scientific">Choristoneura fumiferana</name>
    <name type="common">Spruce budworm moth</name>
    <name type="synonym">Archips fumiferana</name>
    <dbReference type="NCBI Taxonomy" id="7141"/>
    <lineage>
        <taxon>Eukaryota</taxon>
        <taxon>Metazoa</taxon>
        <taxon>Ecdysozoa</taxon>
        <taxon>Arthropoda</taxon>
        <taxon>Hexapoda</taxon>
        <taxon>Insecta</taxon>
        <taxon>Pterygota</taxon>
        <taxon>Neoptera</taxon>
        <taxon>Endopterygota</taxon>
        <taxon>Lepidoptera</taxon>
        <taxon>Glossata</taxon>
        <taxon>Ditrysia</taxon>
        <taxon>Tortricoidea</taxon>
        <taxon>Tortricidae</taxon>
        <taxon>Tortricinae</taxon>
        <taxon>Choristoneura</taxon>
    </lineage>
</organism>